<reference evidence="1 2" key="1">
    <citation type="submission" date="2013-03" db="EMBL/GenBank/DDBJ databases">
        <title>Whole genome shotgun sequencing of Clostridium sartagoforme AAU1.</title>
        <authorList>
            <person name="Joshi C.G."/>
            <person name="Duggirala S.M."/>
            <person name="Nathani N.M."/>
            <person name="Bhatt V.D."/>
            <person name="Patel A.K."/>
            <person name="Pandya P.R."/>
            <person name="KaPatel J.A."/>
        </authorList>
    </citation>
    <scope>NUCLEOTIDE SEQUENCE [LARGE SCALE GENOMIC DNA]</scope>
    <source>
        <strain evidence="1 2">AAU1</strain>
    </source>
</reference>
<dbReference type="Proteomes" id="UP000013988">
    <property type="component" value="Unassembled WGS sequence"/>
</dbReference>
<comment type="caution">
    <text evidence="1">The sequence shown here is derived from an EMBL/GenBank/DDBJ whole genome shotgun (WGS) entry which is preliminary data.</text>
</comment>
<protein>
    <submittedName>
        <fullName evidence="1">Uncharacterized protein</fullName>
    </submittedName>
</protein>
<evidence type="ECO:0000313" key="2">
    <source>
        <dbReference type="Proteomes" id="UP000013988"/>
    </source>
</evidence>
<evidence type="ECO:0000313" key="1">
    <source>
        <dbReference type="EMBL" id="EOR27090.1"/>
    </source>
</evidence>
<sequence length="52" mass="6208">MDSQDLMTLLKIKIKMKKELTSDEKGMLACYDRPVDFTRRKNIDEIINYVKK</sequence>
<accession>R9CDI2</accession>
<proteinExistence type="predicted"/>
<dbReference type="AlphaFoldDB" id="R9CDI2"/>
<dbReference type="EMBL" id="ASRV01000073">
    <property type="protein sequence ID" value="EOR27090.1"/>
    <property type="molecule type" value="Genomic_DNA"/>
</dbReference>
<name>R9CDI2_9CLOT</name>
<dbReference type="PATRIC" id="fig|1202534.3.peg.1228"/>
<keyword evidence="2" id="KW-1185">Reference proteome</keyword>
<gene>
    <name evidence="1" type="ORF">A500_06106</name>
</gene>
<organism evidence="1 2">
    <name type="scientific">Clostridium sartagoforme AAU1</name>
    <dbReference type="NCBI Taxonomy" id="1202534"/>
    <lineage>
        <taxon>Bacteria</taxon>
        <taxon>Bacillati</taxon>
        <taxon>Bacillota</taxon>
        <taxon>Clostridia</taxon>
        <taxon>Eubacteriales</taxon>
        <taxon>Clostridiaceae</taxon>
        <taxon>Clostridium</taxon>
    </lineage>
</organism>